<name>A0AAP0KIE6_9MAGN</name>
<dbReference type="InterPro" id="IPR050193">
    <property type="entry name" value="Cytochrome_P450_71"/>
</dbReference>
<dbReference type="EMBL" id="JBBNAF010000004">
    <property type="protein sequence ID" value="KAK9152009.1"/>
    <property type="molecule type" value="Genomic_DNA"/>
</dbReference>
<evidence type="ECO:0000256" key="2">
    <source>
        <dbReference type="ARBA" id="ARBA00010617"/>
    </source>
</evidence>
<dbReference type="Pfam" id="PF00067">
    <property type="entry name" value="p450"/>
    <property type="match status" value="1"/>
</dbReference>
<proteinExistence type="inferred from homology"/>
<dbReference type="GO" id="GO:0020037">
    <property type="term" value="F:heme binding"/>
    <property type="evidence" value="ECO:0007669"/>
    <property type="project" value="InterPro"/>
</dbReference>
<evidence type="ECO:0008006" key="10">
    <source>
        <dbReference type="Google" id="ProtNLM"/>
    </source>
</evidence>
<dbReference type="PANTHER" id="PTHR47956:SF53">
    <property type="entry name" value="CYTOCHROME P450 FAMILY 71 PROTEIN"/>
    <property type="match status" value="1"/>
</dbReference>
<dbReference type="InterPro" id="IPR001128">
    <property type="entry name" value="Cyt_P450"/>
</dbReference>
<keyword evidence="5" id="KW-0560">Oxidoreductase</keyword>
<accession>A0AAP0KIE6</accession>
<dbReference type="Proteomes" id="UP001420932">
    <property type="component" value="Unassembled WGS sequence"/>
</dbReference>
<dbReference type="GO" id="GO:0005506">
    <property type="term" value="F:iron ion binding"/>
    <property type="evidence" value="ECO:0007669"/>
    <property type="project" value="InterPro"/>
</dbReference>
<keyword evidence="4 7" id="KW-1133">Transmembrane helix</keyword>
<feature type="transmembrane region" description="Helical" evidence="7">
    <location>
        <begin position="83"/>
        <end position="101"/>
    </location>
</feature>
<evidence type="ECO:0000256" key="6">
    <source>
        <dbReference type="ARBA" id="ARBA00023136"/>
    </source>
</evidence>
<evidence type="ECO:0000256" key="7">
    <source>
        <dbReference type="SAM" id="Phobius"/>
    </source>
</evidence>
<dbReference type="GO" id="GO:0016705">
    <property type="term" value="F:oxidoreductase activity, acting on paired donors, with incorporation or reduction of molecular oxygen"/>
    <property type="evidence" value="ECO:0007669"/>
    <property type="project" value="InterPro"/>
</dbReference>
<keyword evidence="3 7" id="KW-0812">Transmembrane</keyword>
<keyword evidence="9" id="KW-1185">Reference proteome</keyword>
<gene>
    <name evidence="8" type="ORF">Syun_010318</name>
</gene>
<dbReference type="AlphaFoldDB" id="A0AAP0KIE6"/>
<evidence type="ECO:0000256" key="3">
    <source>
        <dbReference type="ARBA" id="ARBA00022692"/>
    </source>
</evidence>
<comment type="similarity">
    <text evidence="2">Belongs to the cytochrome P450 family.</text>
</comment>
<evidence type="ECO:0000256" key="1">
    <source>
        <dbReference type="ARBA" id="ARBA00004167"/>
    </source>
</evidence>
<keyword evidence="6 7" id="KW-0472">Membrane</keyword>
<dbReference type="GO" id="GO:0004497">
    <property type="term" value="F:monooxygenase activity"/>
    <property type="evidence" value="ECO:0007669"/>
    <property type="project" value="InterPro"/>
</dbReference>
<protein>
    <recommendedName>
        <fullName evidence="10">Cytochrome P450</fullName>
    </recommendedName>
</protein>
<comment type="caution">
    <text evidence="8">The sequence shown here is derived from an EMBL/GenBank/DDBJ whole genome shotgun (WGS) entry which is preliminary data.</text>
</comment>
<organism evidence="8 9">
    <name type="scientific">Stephania yunnanensis</name>
    <dbReference type="NCBI Taxonomy" id="152371"/>
    <lineage>
        <taxon>Eukaryota</taxon>
        <taxon>Viridiplantae</taxon>
        <taxon>Streptophyta</taxon>
        <taxon>Embryophyta</taxon>
        <taxon>Tracheophyta</taxon>
        <taxon>Spermatophyta</taxon>
        <taxon>Magnoliopsida</taxon>
        <taxon>Ranunculales</taxon>
        <taxon>Menispermaceae</taxon>
        <taxon>Menispermoideae</taxon>
        <taxon>Cissampelideae</taxon>
        <taxon>Stephania</taxon>
    </lineage>
</organism>
<dbReference type="GO" id="GO:0016020">
    <property type="term" value="C:membrane"/>
    <property type="evidence" value="ECO:0007669"/>
    <property type="project" value="UniProtKB-SubCell"/>
</dbReference>
<dbReference type="PANTHER" id="PTHR47956">
    <property type="entry name" value="CYTOCHROME P450 71B11-RELATED"/>
    <property type="match status" value="1"/>
</dbReference>
<dbReference type="SUPFAM" id="SSF48264">
    <property type="entry name" value="Cytochrome P450"/>
    <property type="match status" value="2"/>
</dbReference>
<comment type="subcellular location">
    <subcellularLocation>
        <location evidence="1">Membrane</location>
        <topology evidence="1">Single-pass membrane protein</topology>
    </subcellularLocation>
</comment>
<evidence type="ECO:0000256" key="5">
    <source>
        <dbReference type="ARBA" id="ARBA00023002"/>
    </source>
</evidence>
<dbReference type="GO" id="GO:0044550">
    <property type="term" value="P:secondary metabolite biosynthetic process"/>
    <property type="evidence" value="ECO:0007669"/>
    <property type="project" value="UniProtKB-ARBA"/>
</dbReference>
<evidence type="ECO:0000256" key="4">
    <source>
        <dbReference type="ARBA" id="ARBA00022989"/>
    </source>
</evidence>
<evidence type="ECO:0000313" key="9">
    <source>
        <dbReference type="Proteomes" id="UP001420932"/>
    </source>
</evidence>
<reference evidence="8 9" key="1">
    <citation type="submission" date="2024-01" db="EMBL/GenBank/DDBJ databases">
        <title>Genome assemblies of Stephania.</title>
        <authorList>
            <person name="Yang L."/>
        </authorList>
    </citation>
    <scope>NUCLEOTIDE SEQUENCE [LARGE SCALE GENOMIC DNA]</scope>
    <source>
        <strain evidence="8">YNDBR</strain>
        <tissue evidence="8">Leaf</tissue>
    </source>
</reference>
<evidence type="ECO:0000313" key="8">
    <source>
        <dbReference type="EMBL" id="KAK9152009.1"/>
    </source>
</evidence>
<dbReference type="Gene3D" id="1.10.630.10">
    <property type="entry name" value="Cytochrome P450"/>
    <property type="match status" value="2"/>
</dbReference>
<feature type="transmembrane region" description="Helical" evidence="7">
    <location>
        <begin position="52"/>
        <end position="71"/>
    </location>
</feature>
<sequence length="150" mass="16217">MPPHAFPLLLRLKPRKTKQLNPPPGPPKLPIIGSLHQLGALPHRSLSNLSQIYGPIMLLHLGCVPSLVAVSSTETAKEIMKKNVILGGIGTSSVVMVWAMTELARHPDVMKKAREEIGASVGKNRTETECVPSLKNVVAIGSETENGFRF</sequence>
<dbReference type="InterPro" id="IPR036396">
    <property type="entry name" value="Cyt_P450_sf"/>
</dbReference>